<keyword evidence="3" id="KW-1185">Reference proteome</keyword>
<dbReference type="Gene3D" id="3.10.129.10">
    <property type="entry name" value="Hotdog Thioesterase"/>
    <property type="match status" value="1"/>
</dbReference>
<evidence type="ECO:0000259" key="1">
    <source>
        <dbReference type="Pfam" id="PF03061"/>
    </source>
</evidence>
<protein>
    <submittedName>
        <fullName evidence="2">PaaI family thioesterase</fullName>
    </submittedName>
</protein>
<accession>A0A7J5BAT9</accession>
<dbReference type="GO" id="GO:0016289">
    <property type="term" value="F:acyl-CoA hydrolase activity"/>
    <property type="evidence" value="ECO:0007669"/>
    <property type="project" value="TreeGrafter"/>
</dbReference>
<dbReference type="AlphaFoldDB" id="A0A7J5BAT9"/>
<dbReference type="SUPFAM" id="SSF54637">
    <property type="entry name" value="Thioesterase/thiol ester dehydrase-isomerase"/>
    <property type="match status" value="1"/>
</dbReference>
<sequence>MAVDAHRGEGATVELQRGNVEQVMRSDWVAAVRGITLVSVSADALVISQKIDQSDVNGVGVAHGGVLYTILDSAAGITANALEPGAQWLTESATIHYQTLAHQGDLLTATCTMISESADVRRFETVLENQRGEVIAVLDSAMERIEEV</sequence>
<dbReference type="InterPro" id="IPR029069">
    <property type="entry name" value="HotDog_dom_sf"/>
</dbReference>
<dbReference type="OrthoDB" id="9813282at2"/>
<name>A0A7J5BAT9_9MICO</name>
<proteinExistence type="predicted"/>
<dbReference type="Proteomes" id="UP000433493">
    <property type="component" value="Unassembled WGS sequence"/>
</dbReference>
<evidence type="ECO:0000313" key="2">
    <source>
        <dbReference type="EMBL" id="KAB1643144.1"/>
    </source>
</evidence>
<feature type="domain" description="Thioesterase" evidence="1">
    <location>
        <begin position="60"/>
        <end position="118"/>
    </location>
</feature>
<dbReference type="Pfam" id="PF03061">
    <property type="entry name" value="4HBT"/>
    <property type="match status" value="1"/>
</dbReference>
<organism evidence="2 3">
    <name type="scientific">Gulosibacter chungangensis</name>
    <dbReference type="NCBI Taxonomy" id="979746"/>
    <lineage>
        <taxon>Bacteria</taxon>
        <taxon>Bacillati</taxon>
        <taxon>Actinomycetota</taxon>
        <taxon>Actinomycetes</taxon>
        <taxon>Micrococcales</taxon>
        <taxon>Microbacteriaceae</taxon>
        <taxon>Gulosibacter</taxon>
    </lineage>
</organism>
<dbReference type="CDD" id="cd03443">
    <property type="entry name" value="PaaI_thioesterase"/>
    <property type="match status" value="1"/>
</dbReference>
<comment type="caution">
    <text evidence="2">The sequence shown here is derived from an EMBL/GenBank/DDBJ whole genome shotgun (WGS) entry which is preliminary data.</text>
</comment>
<evidence type="ECO:0000313" key="3">
    <source>
        <dbReference type="Proteomes" id="UP000433493"/>
    </source>
</evidence>
<reference evidence="2 3" key="1">
    <citation type="submission" date="2019-09" db="EMBL/GenBank/DDBJ databases">
        <title>Phylogeny of genus Pseudoclavibacter and closely related genus.</title>
        <authorList>
            <person name="Li Y."/>
        </authorList>
    </citation>
    <scope>NUCLEOTIDE SEQUENCE [LARGE SCALE GENOMIC DNA]</scope>
    <source>
        <strain evidence="2 3">KCTC 13959</strain>
    </source>
</reference>
<dbReference type="InterPro" id="IPR052723">
    <property type="entry name" value="Acyl-CoA_thioesterase_PaaI"/>
</dbReference>
<dbReference type="EMBL" id="WBKB01000004">
    <property type="protein sequence ID" value="KAB1643144.1"/>
    <property type="molecule type" value="Genomic_DNA"/>
</dbReference>
<dbReference type="PANTHER" id="PTHR42856">
    <property type="entry name" value="ACYL-COENZYME A THIOESTERASE PAAI"/>
    <property type="match status" value="1"/>
</dbReference>
<dbReference type="PANTHER" id="PTHR42856:SF1">
    <property type="entry name" value="ACYL-COENZYME A THIOESTERASE PAAI"/>
    <property type="match status" value="1"/>
</dbReference>
<gene>
    <name evidence="2" type="ORF">F8O05_07845</name>
</gene>
<dbReference type="InterPro" id="IPR006683">
    <property type="entry name" value="Thioestr_dom"/>
</dbReference>